<dbReference type="Gene3D" id="2.60.120.200">
    <property type="match status" value="1"/>
</dbReference>
<name>A0ABN0UFN5_9ACTN</name>
<dbReference type="Pfam" id="PF13385">
    <property type="entry name" value="Laminin_G_3"/>
    <property type="match status" value="1"/>
</dbReference>
<keyword evidence="4" id="KW-0812">Transmembrane</keyword>
<feature type="region of interest" description="Disordered" evidence="3">
    <location>
        <begin position="104"/>
        <end position="154"/>
    </location>
</feature>
<keyword evidence="2" id="KW-1015">Disulfide bond</keyword>
<dbReference type="SUPFAM" id="SSF49899">
    <property type="entry name" value="Concanavalin A-like lectins/glucanases"/>
    <property type="match status" value="1"/>
</dbReference>
<comment type="caution">
    <text evidence="6">The sequence shown here is derived from an EMBL/GenBank/DDBJ whole genome shotgun (WGS) entry which is preliminary data.</text>
</comment>
<evidence type="ECO:0000313" key="7">
    <source>
        <dbReference type="Proteomes" id="UP001500967"/>
    </source>
</evidence>
<dbReference type="PANTHER" id="PTHR46943">
    <property type="entry name" value="PENTRAXIN-RELATED PROTEIN PTX3"/>
    <property type="match status" value="1"/>
</dbReference>
<dbReference type="EMBL" id="BAAAGX010000014">
    <property type="protein sequence ID" value="GAA0248965.1"/>
    <property type="molecule type" value="Genomic_DNA"/>
</dbReference>
<dbReference type="InterPro" id="IPR013320">
    <property type="entry name" value="ConA-like_dom_sf"/>
</dbReference>
<dbReference type="InterPro" id="IPR042837">
    <property type="entry name" value="PTX3"/>
</dbReference>
<dbReference type="InterPro" id="IPR006558">
    <property type="entry name" value="LamG-like"/>
</dbReference>
<feature type="region of interest" description="Disordered" evidence="3">
    <location>
        <begin position="25"/>
        <end position="44"/>
    </location>
</feature>
<evidence type="ECO:0000256" key="2">
    <source>
        <dbReference type="ARBA" id="ARBA00023157"/>
    </source>
</evidence>
<evidence type="ECO:0000313" key="6">
    <source>
        <dbReference type="EMBL" id="GAA0248965.1"/>
    </source>
</evidence>
<evidence type="ECO:0000256" key="4">
    <source>
        <dbReference type="SAM" id="Phobius"/>
    </source>
</evidence>
<keyword evidence="7" id="KW-1185">Reference proteome</keyword>
<reference evidence="6 7" key="1">
    <citation type="journal article" date="2019" name="Int. J. Syst. Evol. Microbiol.">
        <title>The Global Catalogue of Microorganisms (GCM) 10K type strain sequencing project: providing services to taxonomists for standard genome sequencing and annotation.</title>
        <authorList>
            <consortium name="The Broad Institute Genomics Platform"/>
            <consortium name="The Broad Institute Genome Sequencing Center for Infectious Disease"/>
            <person name="Wu L."/>
            <person name="Ma J."/>
        </authorList>
    </citation>
    <scope>NUCLEOTIDE SEQUENCE [LARGE SCALE GENOMIC DNA]</scope>
    <source>
        <strain evidence="6 7">JCM 10425</strain>
    </source>
</reference>
<gene>
    <name evidence="6" type="ORF">GCM10009539_37790</name>
</gene>
<evidence type="ECO:0000256" key="3">
    <source>
        <dbReference type="SAM" id="MobiDB-lite"/>
    </source>
</evidence>
<evidence type="ECO:0000256" key="1">
    <source>
        <dbReference type="ARBA" id="ARBA00022729"/>
    </source>
</evidence>
<dbReference type="RefSeq" id="WP_344650143.1">
    <property type="nucleotide sequence ID" value="NZ_BAAAGX010000014.1"/>
</dbReference>
<keyword evidence="1" id="KW-0732">Signal</keyword>
<feature type="compositionally biased region" description="Low complexity" evidence="3">
    <location>
        <begin position="125"/>
        <end position="152"/>
    </location>
</feature>
<keyword evidence="4" id="KW-0472">Membrane</keyword>
<evidence type="ECO:0000259" key="5">
    <source>
        <dbReference type="SMART" id="SM00560"/>
    </source>
</evidence>
<sequence length="347" mass="34728">MPQDTPELRHDETVSLDRETVLLSAPGGAEAPTEVTSDPWGQPAAVPFVLADPSAVPSFDAGGAPPEAPASTRRVGVLVAVAAVLAVAIVAGVVLVSGVFGGDEPTASREQPSPAVPSAEPPAASPTASPAVSSAAPSAAAPAPAGPRPVAAWGVDGGSGTADVGGRNLTAANVTAAGGAGGFNGRNSQMTTPGAVLDTAATSSFTVAASVFLVNGEGYQTAVSQDGAVNSAFYLQYSVAEKKWAFSRVAGDTQNAAGTRALSTAPAKTMTWVRLVGVFDARAGQLRLYVDGVPQGTAAYRAGFASTGKFAVGRAKFNGRDADWFRGTIDDVRVYDSALTAAEVATL</sequence>
<keyword evidence="4" id="KW-1133">Transmembrane helix</keyword>
<organism evidence="6 7">
    <name type="scientific">Cryptosporangium japonicum</name>
    <dbReference type="NCBI Taxonomy" id="80872"/>
    <lineage>
        <taxon>Bacteria</taxon>
        <taxon>Bacillati</taxon>
        <taxon>Actinomycetota</taxon>
        <taxon>Actinomycetes</taxon>
        <taxon>Cryptosporangiales</taxon>
        <taxon>Cryptosporangiaceae</taxon>
        <taxon>Cryptosporangium</taxon>
    </lineage>
</organism>
<feature type="transmembrane region" description="Helical" evidence="4">
    <location>
        <begin position="75"/>
        <end position="100"/>
    </location>
</feature>
<feature type="domain" description="LamG-like jellyroll fold" evidence="5">
    <location>
        <begin position="203"/>
        <end position="342"/>
    </location>
</feature>
<accession>A0ABN0UFN5</accession>
<protein>
    <recommendedName>
        <fullName evidence="5">LamG-like jellyroll fold domain-containing protein</fullName>
    </recommendedName>
</protein>
<dbReference type="PANTHER" id="PTHR46943:SF1">
    <property type="entry name" value="PENTRAXIN-RELATED PROTEIN PTX3"/>
    <property type="match status" value="1"/>
</dbReference>
<proteinExistence type="predicted"/>
<dbReference type="Proteomes" id="UP001500967">
    <property type="component" value="Unassembled WGS sequence"/>
</dbReference>
<dbReference type="SMART" id="SM00560">
    <property type="entry name" value="LamGL"/>
    <property type="match status" value="1"/>
</dbReference>